<keyword evidence="2" id="KW-1185">Reference proteome</keyword>
<proteinExistence type="predicted"/>
<reference evidence="1" key="1">
    <citation type="submission" date="2018-08" db="EMBL/GenBank/DDBJ databases">
        <authorList>
            <person name="Guldener U."/>
        </authorList>
    </citation>
    <scope>NUCLEOTIDE SEQUENCE</scope>
    <source>
        <strain evidence="1">UB2</strain>
    </source>
</reference>
<evidence type="ECO:0000313" key="2">
    <source>
        <dbReference type="Proteomes" id="UP000658997"/>
    </source>
</evidence>
<evidence type="ECO:0000313" key="1">
    <source>
        <dbReference type="EMBL" id="SYW86244.1"/>
    </source>
</evidence>
<sequence length="34" mass="3869">MSAVMRLEPEICGKDFAILLRIQSYDTTDVDLQP</sequence>
<dbReference type="Proteomes" id="UP000658997">
    <property type="component" value="Unassembled WGS sequence"/>
</dbReference>
<protein>
    <submittedName>
        <fullName evidence="1">Uncharacterized protein</fullName>
    </submittedName>
</protein>
<accession>A0A8H8QTM3</accession>
<name>A0A8H8QTM3_9BASI</name>
<dbReference type="AlphaFoldDB" id="A0A8H8QTM3"/>
<comment type="caution">
    <text evidence="1">The sequence shown here is derived from an EMBL/GenBank/DDBJ whole genome shotgun (WGS) entry which is preliminary data.</text>
</comment>
<gene>
    <name evidence="1" type="ORF">UBRO2_05964</name>
</gene>
<organism evidence="1 2">
    <name type="scientific">Ustilago bromivora</name>
    <dbReference type="NCBI Taxonomy" id="307758"/>
    <lineage>
        <taxon>Eukaryota</taxon>
        <taxon>Fungi</taxon>
        <taxon>Dikarya</taxon>
        <taxon>Basidiomycota</taxon>
        <taxon>Ustilaginomycotina</taxon>
        <taxon>Ustilaginomycetes</taxon>
        <taxon>Ustilaginales</taxon>
        <taxon>Ustilaginaceae</taxon>
        <taxon>Ustilago</taxon>
    </lineage>
</organism>
<dbReference type="EMBL" id="ULHB01000265">
    <property type="protein sequence ID" value="SYW86244.1"/>
    <property type="molecule type" value="Genomic_DNA"/>
</dbReference>